<evidence type="ECO:0000313" key="10">
    <source>
        <dbReference type="Proteomes" id="UP000245340"/>
    </source>
</evidence>
<dbReference type="RefSeq" id="XP_004403348.1">
    <property type="nucleotide sequence ID" value="XM_004403291.1"/>
</dbReference>
<dbReference type="InterPro" id="IPR018369">
    <property type="entry name" value="Chaprnonin_Cpn10_CS"/>
</dbReference>
<dbReference type="PANTHER" id="PTHR10772">
    <property type="entry name" value="10 KDA HEAT SHOCK PROTEIN"/>
    <property type="match status" value="1"/>
</dbReference>
<protein>
    <recommendedName>
        <fullName evidence="2">10 kDa heat shock protein, mitochondrial</fullName>
    </recommendedName>
    <alternativeName>
        <fullName evidence="4">10 kDa chaperonin</fullName>
    </alternativeName>
    <alternativeName>
        <fullName evidence="5">Chaperonin 10</fullName>
    </alternativeName>
</protein>
<feature type="compositionally biased region" description="Pro residues" evidence="9">
    <location>
        <begin position="329"/>
        <end position="342"/>
    </location>
</feature>
<dbReference type="GO" id="GO:0051087">
    <property type="term" value="F:protein-folding chaperone binding"/>
    <property type="evidence" value="ECO:0007669"/>
    <property type="project" value="TreeGrafter"/>
</dbReference>
<dbReference type="GO" id="GO:0051082">
    <property type="term" value="F:unfolded protein binding"/>
    <property type="evidence" value="ECO:0007669"/>
    <property type="project" value="TreeGrafter"/>
</dbReference>
<dbReference type="InterPro" id="IPR037124">
    <property type="entry name" value="Chaperonin_GroES_sf"/>
</dbReference>
<sequence>MAGEAFRKFLPLFDRVLVERSAAETVTKGGIMLPEKSQGKVLQATVVAVGSGSKGKGGEIHPVSVKVGDKVLPEYGSTKVVLDDKDYFLFRDGDILRRYTPPPNPELAPPLSQNLAPYPRADWSGRQLGAAHRRAGEAEFAQGMGPRGPAAHARWEPAWAFQEVRFPAGWRALPASGAARGHGARSREGRWGLGAGARVVVAGGAWAARSTPVAAAAEAKGPAAARSPEREGSAAAAARPVPGEHGPQRAGEGPGSHGVAAPPVRPPRGSRGLLRLEGGVVSPSSVSRRSGRSLSFTRDSSPFSWLLLRPNPADPGLSPDTPSKGAPRSSPPPARPCPPHRR</sequence>
<dbReference type="CDD" id="cd00320">
    <property type="entry name" value="cpn10"/>
    <property type="match status" value="1"/>
</dbReference>
<dbReference type="Gene3D" id="2.30.33.40">
    <property type="entry name" value="GroES chaperonin"/>
    <property type="match status" value="1"/>
</dbReference>
<comment type="subunit">
    <text evidence="7">Homoheptamer arranged in a ring structure. 2 heptameric Hsp10 rings interact with a Hsp60 tetradecamer in the structure of a back-to-back double heptameric ring to form the symmetrical football complex.</text>
</comment>
<evidence type="ECO:0000256" key="8">
    <source>
        <dbReference type="RuleBase" id="RU003479"/>
    </source>
</evidence>
<dbReference type="SUPFAM" id="SSF50129">
    <property type="entry name" value="GroES-like"/>
    <property type="match status" value="1"/>
</dbReference>
<dbReference type="InterPro" id="IPR011032">
    <property type="entry name" value="GroES-like_sf"/>
</dbReference>
<reference evidence="11" key="1">
    <citation type="submission" date="2025-08" db="UniProtKB">
        <authorList>
            <consortium name="RefSeq"/>
        </authorList>
    </citation>
    <scope>IDENTIFICATION</scope>
</reference>
<name>A0A9B0GQ68_ODORO</name>
<evidence type="ECO:0000256" key="3">
    <source>
        <dbReference type="ARBA" id="ARBA00023186"/>
    </source>
</evidence>
<evidence type="ECO:0000256" key="5">
    <source>
        <dbReference type="ARBA" id="ARBA00031971"/>
    </source>
</evidence>
<dbReference type="GO" id="GO:0044183">
    <property type="term" value="F:protein folding chaperone"/>
    <property type="evidence" value="ECO:0007669"/>
    <property type="project" value="InterPro"/>
</dbReference>
<dbReference type="Proteomes" id="UP000245340">
    <property type="component" value="Unplaced"/>
</dbReference>
<evidence type="ECO:0000256" key="2">
    <source>
        <dbReference type="ARBA" id="ARBA00018842"/>
    </source>
</evidence>
<dbReference type="GO" id="GO:0046872">
    <property type="term" value="F:metal ion binding"/>
    <property type="evidence" value="ECO:0007669"/>
    <property type="project" value="TreeGrafter"/>
</dbReference>
<keyword evidence="10" id="KW-1185">Reference proteome</keyword>
<dbReference type="FunFam" id="2.30.33.40:FF:000002">
    <property type="entry name" value="10 kDa chaperonin, mitochondrial"/>
    <property type="match status" value="1"/>
</dbReference>
<accession>A0A9B0GQ68</accession>
<dbReference type="InterPro" id="IPR020818">
    <property type="entry name" value="Chaperonin_GroES"/>
</dbReference>
<proteinExistence type="inferred from homology"/>
<evidence type="ECO:0000256" key="1">
    <source>
        <dbReference type="ARBA" id="ARBA00006975"/>
    </source>
</evidence>
<dbReference type="PROSITE" id="PS00681">
    <property type="entry name" value="CHAPERONINS_CPN10"/>
    <property type="match status" value="1"/>
</dbReference>
<keyword evidence="3 8" id="KW-0143">Chaperone</keyword>
<dbReference type="Pfam" id="PF00166">
    <property type="entry name" value="Cpn10"/>
    <property type="match status" value="1"/>
</dbReference>
<dbReference type="SMART" id="SM00883">
    <property type="entry name" value="Cpn10"/>
    <property type="match status" value="1"/>
</dbReference>
<dbReference type="PANTHER" id="PTHR10772:SF0">
    <property type="entry name" value="10 KDA HEAT SHOCK PROTEIN, MITOCHONDRIAL"/>
    <property type="match status" value="1"/>
</dbReference>
<gene>
    <name evidence="11" type="primary">LOC101384716</name>
</gene>
<dbReference type="GO" id="GO:0005524">
    <property type="term" value="F:ATP binding"/>
    <property type="evidence" value="ECO:0007669"/>
    <property type="project" value="InterPro"/>
</dbReference>
<evidence type="ECO:0000313" key="11">
    <source>
        <dbReference type="RefSeq" id="XP_004403348.1"/>
    </source>
</evidence>
<dbReference type="GO" id="GO:0005759">
    <property type="term" value="C:mitochondrial matrix"/>
    <property type="evidence" value="ECO:0007669"/>
    <property type="project" value="TreeGrafter"/>
</dbReference>
<evidence type="ECO:0000256" key="9">
    <source>
        <dbReference type="SAM" id="MobiDB-lite"/>
    </source>
</evidence>
<feature type="compositionally biased region" description="Low complexity" evidence="9">
    <location>
        <begin position="259"/>
        <end position="295"/>
    </location>
</feature>
<organism evidence="10 11">
    <name type="scientific">Odobenus rosmarus divergens</name>
    <name type="common">Pacific walrus</name>
    <dbReference type="NCBI Taxonomy" id="9708"/>
    <lineage>
        <taxon>Eukaryota</taxon>
        <taxon>Metazoa</taxon>
        <taxon>Chordata</taxon>
        <taxon>Craniata</taxon>
        <taxon>Vertebrata</taxon>
        <taxon>Euteleostomi</taxon>
        <taxon>Mammalia</taxon>
        <taxon>Eutheria</taxon>
        <taxon>Laurasiatheria</taxon>
        <taxon>Carnivora</taxon>
        <taxon>Caniformia</taxon>
        <taxon>Pinnipedia</taxon>
        <taxon>Odobenidae</taxon>
        <taxon>Odobenus</taxon>
    </lineage>
</organism>
<comment type="similarity">
    <text evidence="1 8">Belongs to the GroES chaperonin family.</text>
</comment>
<evidence type="ECO:0000256" key="6">
    <source>
        <dbReference type="ARBA" id="ARBA00046093"/>
    </source>
</evidence>
<feature type="region of interest" description="Disordered" evidence="9">
    <location>
        <begin position="219"/>
        <end position="342"/>
    </location>
</feature>
<dbReference type="AlphaFoldDB" id="A0A9B0GQ68"/>
<evidence type="ECO:0000256" key="4">
    <source>
        <dbReference type="ARBA" id="ARBA00029976"/>
    </source>
</evidence>
<dbReference type="PRINTS" id="PR00297">
    <property type="entry name" value="CHAPERONIN10"/>
</dbReference>
<comment type="function">
    <text evidence="6">Co-chaperonin implicated in mitochondrial protein import and macromolecular assembly. Together with Hsp60, facilitates the correct folding of imported proteins. May also prevent misfolding and promote the refolding and proper assembly of unfolded polypeptides generated under stress conditions in the mitochondrial matrix. The functional units of these chaperonins consist of heptameric rings of the large subunit Hsp60, which function as a back-to-back double ring. In a cyclic reaction, Hsp60 ring complexes bind one unfolded substrate protein per ring, followed by the binding of ATP and association with 2 heptameric rings of the co-chaperonin Hsp10. This leads to sequestration of the substrate protein in the inner cavity of Hsp60 where, for a certain period of time, it can fold undisturbed by other cell components. Synchronous hydrolysis of ATP in all Hsp60 subunits results in the dissociation of the chaperonin rings and the release of ADP and the folded substrate protein.</text>
</comment>
<evidence type="ECO:0000256" key="7">
    <source>
        <dbReference type="ARBA" id="ARBA00046576"/>
    </source>
</evidence>